<dbReference type="GO" id="GO:0030246">
    <property type="term" value="F:carbohydrate binding"/>
    <property type="evidence" value="ECO:0007669"/>
    <property type="project" value="InterPro"/>
</dbReference>
<keyword evidence="2 9" id="KW-0732">Signal</keyword>
<dbReference type="InterPro" id="IPR006047">
    <property type="entry name" value="GH13_cat_dom"/>
</dbReference>
<dbReference type="CAZy" id="GH13">
    <property type="family name" value="Glycoside Hydrolase Family 13"/>
</dbReference>
<dbReference type="PANTHER" id="PTHR43002">
    <property type="entry name" value="GLYCOGEN DEBRANCHING ENZYME"/>
    <property type="match status" value="1"/>
</dbReference>
<feature type="domain" description="Glycosyl hydrolase family 13 catalytic" evidence="10">
    <location>
        <begin position="576"/>
        <end position="932"/>
    </location>
</feature>
<dbReference type="Pfam" id="PF11852">
    <property type="entry name" value="Pullul_strch_C"/>
    <property type="match status" value="1"/>
</dbReference>
<evidence type="ECO:0000256" key="9">
    <source>
        <dbReference type="SAM" id="SignalP"/>
    </source>
</evidence>
<dbReference type="Pfam" id="PF17967">
    <property type="entry name" value="Pullulanase_N2"/>
    <property type="match status" value="1"/>
</dbReference>
<dbReference type="Gene3D" id="3.20.20.80">
    <property type="entry name" value="Glycosidases"/>
    <property type="match status" value="1"/>
</dbReference>
<dbReference type="GO" id="GO:0051060">
    <property type="term" value="F:pullulanase activity"/>
    <property type="evidence" value="ECO:0007669"/>
    <property type="project" value="UniProtKB-EC"/>
</dbReference>
<dbReference type="EMBL" id="CP000472">
    <property type="protein sequence ID" value="ACJ30110.1"/>
    <property type="molecule type" value="Genomic_DNA"/>
</dbReference>
<dbReference type="Gene3D" id="2.60.40.10">
    <property type="entry name" value="Immunoglobulins"/>
    <property type="match status" value="3"/>
</dbReference>
<dbReference type="GO" id="GO:0005975">
    <property type="term" value="P:carbohydrate metabolic process"/>
    <property type="evidence" value="ECO:0007669"/>
    <property type="project" value="InterPro"/>
</dbReference>
<dbReference type="STRING" id="225849.swp_3411"/>
<evidence type="ECO:0000256" key="3">
    <source>
        <dbReference type="ARBA" id="ARBA00022801"/>
    </source>
</evidence>
<dbReference type="CDD" id="cd02861">
    <property type="entry name" value="E_set_pullulanase_like"/>
    <property type="match status" value="3"/>
</dbReference>
<evidence type="ECO:0000256" key="1">
    <source>
        <dbReference type="ARBA" id="ARBA00008061"/>
    </source>
</evidence>
<dbReference type="InterPro" id="IPR005323">
    <property type="entry name" value="CBM41_pullulanase"/>
</dbReference>
<dbReference type="Gene3D" id="2.60.40.1180">
    <property type="entry name" value="Golgi alpha-mannosidase II"/>
    <property type="match status" value="1"/>
</dbReference>
<dbReference type="CDD" id="cd11341">
    <property type="entry name" value="AmyAc_Pullulanase_LD-like"/>
    <property type="match status" value="1"/>
</dbReference>
<dbReference type="InterPro" id="IPR004193">
    <property type="entry name" value="Glyco_hydro_13_N"/>
</dbReference>
<sequence>MSRISNNISLLALTISALSLAGCGGDSSEPGSVLLTCNVPMVPDAAGTSCVAPEPISCPAPTVPDENNEQCIVGADPTLPAPVFTPAANQAVVYYNNVQDADNSPSDPTYDGYRLHTWNNDTCDAYAAPFDSSDWANGHQIDGIDPNYGAYWIVNLKEGYSDCGNFIIHIGTEGSGKALGDGDLSMPLMQDDEAFVRMNFTLHGEPSVFEYPILSLGVQPLSITGMSAHWLDADTLIWDQDDADISSFKLHYAQKADISVEAEPDRILNSETVALTAMELSDAQKALIPHMAHWKAYSTNLTADEAKAIVKAQLVVAAHNGDDVPVAATYVQAAKVLDALYTAGESDADEAKLGLDYSDGSVTTSVWAPTAQALKLNIYNADKSLNRSEEMSFDAMTGIWSFKGDMSLDRLFYRFEVTVYHPLTKQLETVEATDPYSLNVSTNGRYSQFVNLSDDDLKPEGWDDHSVATINNPEDAVIYEGHVRDFSIRDESTSKANRGKYLAFTEEGTAPVEHLKKLVANGLTHFHMLPVTDIASINEDSAERIELTDTLGMLCEKIDNAADACSTQDMAATIETVLADSLPGSADAQAIVEAMRGLDGFNWGYDPHHFIAPEGSYASSSEGTARVLELRAMNKALHDMGLRVVLDVVYNHTSSSGLWDNSVLDKLVPGYYHRYNEESGVIERSTCCENTATEHRMMDKFVSDSMVILAKEYGFDSFRFDVMGHMPKQSILDARTAVQAVDADNYFYGEGWNFGEVADNRLFEQATQANMAGSEVGTFNDRIRESVRGGNLFKVEASDDALRDQDTLRLSMAGNLKNYILKDFNGNSAKGSSFSWNSQPTAYTLDPADSINYVSKHDNETLWDNLQYKNPIGMSLDERVRVQNIAATLPLLSQGIPFLQMGGDLLRSKSMDRNSYDSGDWFNWVDFTKNSHNWNVGLPRKQDNEAKWQEIAGISANPNAAASMSEIEMASNVFNEFLSIRSQSPLFRLTTEAEIIERVGFHNVGKRQTQGVIVMSVDDGADLADLDPAVDALVVMVNASANEVSHTIPTAAGFELHPTLTSSVDSTVTGASFSAGEGEGSFTVPAYTSAVFVKLQGDAQGSGLAANATVGAPDVVPFGSTEVFVRGGMNDWGETDKLTYVGGGEYRIAITLAAGDYEFKVASADWSSVDFGGLSAEVAQVEEGIDEPLTLAGANLHFTAAIDATYVFSFNAADKETPILKVYNEEPFVGTEVFIRGGMNSWGTDDTLTYMGGGIYRADISLAAGNHEFKVASDDWSTVDYGSGESDAAVSIEVAELLAVSGANMTFEAEEATTYAFIFDASNRDEITLTVYKAEMFAGHTVYIRGGMNGWGEVDAFSYQGMSSYTVDIALEAGDNEFKIATGDWSTVDLGAAAEQENVSLDVGQVLASKGANMHLNITEAGTYKFTVTGPDPKAPMFSVSKVN</sequence>
<comment type="similarity">
    <text evidence="1">Belongs to the glycosyl hydrolase 13 family.</text>
</comment>
<dbReference type="InterPro" id="IPR013784">
    <property type="entry name" value="Carb-bd-like_fold"/>
</dbReference>
<accession>B8CRV2</accession>
<protein>
    <recommendedName>
        <fullName evidence="6">pullulanase</fullName>
        <ecNumber evidence="6">3.2.1.41</ecNumber>
    </recommendedName>
    <alternativeName>
        <fullName evidence="7">Alpha-dextrin endo-1,6-alpha-glucosidase</fullName>
    </alternativeName>
    <alternativeName>
        <fullName evidence="8">Pullulan 6-glucanohydrolase</fullName>
    </alternativeName>
</protein>
<reference evidence="11 12" key="1">
    <citation type="journal article" date="2008" name="PLoS ONE">
        <title>Environmental adaptation: genomic analysis of the piezotolerant and psychrotolerant deep-sea iron reducing bacterium Shewanella piezotolerans WP3.</title>
        <authorList>
            <person name="Wang F."/>
            <person name="Wang J."/>
            <person name="Jian H."/>
            <person name="Zhang B."/>
            <person name="Li S."/>
            <person name="Wang F."/>
            <person name="Zeng X."/>
            <person name="Gao L."/>
            <person name="Bartlett D.H."/>
            <person name="Yu J."/>
            <person name="Hu S."/>
            <person name="Xiao X."/>
        </authorList>
    </citation>
    <scope>NUCLEOTIDE SEQUENCE [LARGE SCALE GENOMIC DNA]</scope>
    <source>
        <strain evidence="12">WP3 / JCM 13877</strain>
    </source>
</reference>
<dbReference type="InterPro" id="IPR017853">
    <property type="entry name" value="GH"/>
</dbReference>
<dbReference type="EC" id="3.2.1.41" evidence="6"/>
<keyword evidence="4" id="KW-0326">Glycosidase</keyword>
<feature type="chain" id="PRO_5002866966" description="pullulanase" evidence="9">
    <location>
        <begin position="22"/>
        <end position="1444"/>
    </location>
</feature>
<dbReference type="CDD" id="cd02860">
    <property type="entry name" value="E_set_Pullulanase"/>
    <property type="match status" value="1"/>
</dbReference>
<evidence type="ECO:0000256" key="8">
    <source>
        <dbReference type="ARBA" id="ARBA00031076"/>
    </source>
</evidence>
<gene>
    <name evidence="11" type="ordered locus">swp_3411</name>
</gene>
<dbReference type="eggNOG" id="COG1523">
    <property type="taxonomic scope" value="Bacteria"/>
</dbReference>
<dbReference type="Gene3D" id="2.60.40.3620">
    <property type="match status" value="1"/>
</dbReference>
<dbReference type="PROSITE" id="PS51257">
    <property type="entry name" value="PROKAR_LIPOPROTEIN"/>
    <property type="match status" value="1"/>
</dbReference>
<evidence type="ECO:0000256" key="5">
    <source>
        <dbReference type="ARBA" id="ARBA00023965"/>
    </source>
</evidence>
<dbReference type="CAZy" id="CBM48">
    <property type="family name" value="Carbohydrate-Binding Module Family 48"/>
</dbReference>
<dbReference type="HOGENOM" id="CLU_004744_5_0_6"/>
<dbReference type="Gene3D" id="2.60.40.1110">
    <property type="match status" value="1"/>
</dbReference>
<dbReference type="CAZy" id="CBM41">
    <property type="family name" value="Carbohydrate-Binding Module Family 41"/>
</dbReference>
<keyword evidence="3 11" id="KW-0378">Hydrolase</keyword>
<dbReference type="KEGG" id="swp:swp_3411"/>
<keyword evidence="12" id="KW-1185">Reference proteome</keyword>
<evidence type="ECO:0000313" key="11">
    <source>
        <dbReference type="EMBL" id="ACJ30110.1"/>
    </source>
</evidence>
<name>B8CRV2_SHEPW</name>
<organism evidence="11 12">
    <name type="scientific">Shewanella piezotolerans (strain WP3 / JCM 13877)</name>
    <dbReference type="NCBI Taxonomy" id="225849"/>
    <lineage>
        <taxon>Bacteria</taxon>
        <taxon>Pseudomonadati</taxon>
        <taxon>Pseudomonadota</taxon>
        <taxon>Gammaproteobacteria</taxon>
        <taxon>Alteromonadales</taxon>
        <taxon>Shewanellaceae</taxon>
        <taxon>Shewanella</taxon>
    </lineage>
</organism>
<dbReference type="InterPro" id="IPR014756">
    <property type="entry name" value="Ig_E-set"/>
</dbReference>
<dbReference type="RefSeq" id="WP_020913459.1">
    <property type="nucleotide sequence ID" value="NC_011566.1"/>
</dbReference>
<dbReference type="Proteomes" id="UP000000753">
    <property type="component" value="Chromosome"/>
</dbReference>
<dbReference type="InterPro" id="IPR024561">
    <property type="entry name" value="Pullul_strch_C"/>
</dbReference>
<proteinExistence type="inferred from homology"/>
<evidence type="ECO:0000259" key="10">
    <source>
        <dbReference type="SMART" id="SM00642"/>
    </source>
</evidence>
<dbReference type="SMART" id="SM00642">
    <property type="entry name" value="Aamy"/>
    <property type="match status" value="1"/>
</dbReference>
<dbReference type="OrthoDB" id="3236218at2"/>
<dbReference type="SUPFAM" id="SSF51011">
    <property type="entry name" value="Glycosyl hydrolase domain"/>
    <property type="match status" value="1"/>
</dbReference>
<dbReference type="InterPro" id="IPR013783">
    <property type="entry name" value="Ig-like_fold"/>
</dbReference>
<evidence type="ECO:0000256" key="6">
    <source>
        <dbReference type="ARBA" id="ARBA00024062"/>
    </source>
</evidence>
<dbReference type="SUPFAM" id="SSF51445">
    <property type="entry name" value="(Trans)glycosidases"/>
    <property type="match status" value="1"/>
</dbReference>
<dbReference type="InterPro" id="IPR013780">
    <property type="entry name" value="Glyco_hydro_b"/>
</dbReference>
<evidence type="ECO:0000256" key="4">
    <source>
        <dbReference type="ARBA" id="ARBA00023295"/>
    </source>
</evidence>
<feature type="signal peptide" evidence="9">
    <location>
        <begin position="1"/>
        <end position="21"/>
    </location>
</feature>
<dbReference type="SUPFAM" id="SSF81296">
    <property type="entry name" value="E set domains"/>
    <property type="match status" value="3"/>
</dbReference>
<dbReference type="Pfam" id="PF02922">
    <property type="entry name" value="CBM_48"/>
    <property type="match status" value="1"/>
</dbReference>
<evidence type="ECO:0000313" key="12">
    <source>
        <dbReference type="Proteomes" id="UP000000753"/>
    </source>
</evidence>
<dbReference type="CDD" id="cd10315">
    <property type="entry name" value="CBM41_pullulanase"/>
    <property type="match status" value="1"/>
</dbReference>
<comment type="catalytic activity">
    <reaction evidence="5">
        <text>Hydrolysis of (1-&gt;6)-alpha-D-glucosidic linkages in pullulan, amylopectin and glycogen, and in the alpha- and beta-limit dextrins of amylopectin and glycogen.</text>
        <dbReference type="EC" id="3.2.1.41"/>
    </reaction>
</comment>
<dbReference type="Gene3D" id="2.60.40.1130">
    <property type="entry name" value="Rab geranylgeranyltransferase alpha-subunit, insert domain"/>
    <property type="match status" value="1"/>
</dbReference>
<dbReference type="Pfam" id="PF03714">
    <property type="entry name" value="PUD"/>
    <property type="match status" value="1"/>
</dbReference>
<dbReference type="InterPro" id="IPR040671">
    <property type="entry name" value="Pullulanase_N2"/>
</dbReference>
<dbReference type="SUPFAM" id="SSF49452">
    <property type="entry name" value="Starch-binding domain-like"/>
    <property type="match status" value="1"/>
</dbReference>
<evidence type="ECO:0000256" key="7">
    <source>
        <dbReference type="ARBA" id="ARBA00029618"/>
    </source>
</evidence>
<evidence type="ECO:0000256" key="2">
    <source>
        <dbReference type="ARBA" id="ARBA00022729"/>
    </source>
</evidence>